<gene>
    <name evidence="3" type="ORF">ASTO00021_LOCUS13977</name>
</gene>
<organism evidence="3">
    <name type="scientific">Aplanochytrium stocchinoi</name>
    <dbReference type="NCBI Taxonomy" id="215587"/>
    <lineage>
        <taxon>Eukaryota</taxon>
        <taxon>Sar</taxon>
        <taxon>Stramenopiles</taxon>
        <taxon>Bigyra</taxon>
        <taxon>Labyrinthulomycetes</taxon>
        <taxon>Thraustochytrida</taxon>
        <taxon>Thraustochytriidae</taxon>
        <taxon>Aplanochytrium</taxon>
    </lineage>
</organism>
<evidence type="ECO:0000256" key="1">
    <source>
        <dbReference type="ARBA" id="ARBA00011040"/>
    </source>
</evidence>
<dbReference type="InterPro" id="IPR027417">
    <property type="entry name" value="P-loop_NTPase"/>
</dbReference>
<dbReference type="AlphaFoldDB" id="A0A7S3V0T9"/>
<dbReference type="NCBIfam" id="TIGR00345">
    <property type="entry name" value="GET3_arsA_TRC40"/>
    <property type="match status" value="1"/>
</dbReference>
<evidence type="ECO:0000259" key="2">
    <source>
        <dbReference type="Pfam" id="PF02374"/>
    </source>
</evidence>
<dbReference type="Gene3D" id="3.40.50.300">
    <property type="entry name" value="P-loop containing nucleotide triphosphate hydrolases"/>
    <property type="match status" value="1"/>
</dbReference>
<dbReference type="GO" id="GO:0005524">
    <property type="term" value="F:ATP binding"/>
    <property type="evidence" value="ECO:0007669"/>
    <property type="project" value="InterPro"/>
</dbReference>
<dbReference type="PANTHER" id="PTHR10803">
    <property type="entry name" value="ARSENICAL PUMP-DRIVING ATPASE ARSENITE-TRANSLOCATING ATPASE"/>
    <property type="match status" value="1"/>
</dbReference>
<name>A0A7S3V0T9_9STRA</name>
<sequence length="368" mass="40427">MASFVEPSSLEQLLENENLQTIFVGGKGGVGKTTCSSSIAIQFAKSRPDEKILLVSTDPAHNISDAFLQQFSGEPQNVHGIKNLFACEIDPTLTVESDLETIKAAAVEGMSLNDDKVAEMSKFINEFKQWVESVPGIDEAMALSSVLSYIESGEYSLLVFDTAPTGHTIRLLQLPTVLKVGLEKLQSWKSRLGGMFAQMASFFYQDSAATAQQRAMKKVEEKLETYHTNVTKIAEIFKDNLRTEFVCVCNASFLSVYETKRLISELKVSKIACYHVIVNMLMPRAFSNVTPETGGANAIYEALHVKCNLDEITARAVKDAVELCGGISRIQENYLKVLADAEGTGDEPVKLTFLPLLPAEVRGVSFVF</sequence>
<comment type="similarity">
    <text evidence="1">Belongs to the arsA ATPase family.</text>
</comment>
<dbReference type="SUPFAM" id="SSF52540">
    <property type="entry name" value="P-loop containing nucleoside triphosphate hydrolases"/>
    <property type="match status" value="1"/>
</dbReference>
<dbReference type="PANTHER" id="PTHR10803:SF3">
    <property type="entry name" value="ATPASE GET3"/>
    <property type="match status" value="1"/>
</dbReference>
<feature type="domain" description="ArsA/GET3 Anion-transporting ATPase-like" evidence="2">
    <location>
        <begin position="20"/>
        <end position="285"/>
    </location>
</feature>
<dbReference type="EMBL" id="HBIN01018321">
    <property type="protein sequence ID" value="CAE0443921.1"/>
    <property type="molecule type" value="Transcribed_RNA"/>
</dbReference>
<dbReference type="InterPro" id="IPR016300">
    <property type="entry name" value="ATPase_ArsA/GET3"/>
</dbReference>
<dbReference type="CDD" id="cd02035">
    <property type="entry name" value="ArsA"/>
    <property type="match status" value="1"/>
</dbReference>
<proteinExistence type="inferred from homology"/>
<dbReference type="GO" id="GO:0071816">
    <property type="term" value="P:tail-anchored membrane protein insertion into ER membrane"/>
    <property type="evidence" value="ECO:0007669"/>
    <property type="project" value="TreeGrafter"/>
</dbReference>
<dbReference type="Pfam" id="PF02374">
    <property type="entry name" value="ArsA_ATPase"/>
    <property type="match status" value="1"/>
</dbReference>
<reference evidence="3" key="1">
    <citation type="submission" date="2021-01" db="EMBL/GenBank/DDBJ databases">
        <authorList>
            <person name="Corre E."/>
            <person name="Pelletier E."/>
            <person name="Niang G."/>
            <person name="Scheremetjew M."/>
            <person name="Finn R."/>
            <person name="Kale V."/>
            <person name="Holt S."/>
            <person name="Cochrane G."/>
            <person name="Meng A."/>
            <person name="Brown T."/>
            <person name="Cohen L."/>
        </authorList>
    </citation>
    <scope>NUCLEOTIDE SEQUENCE</scope>
    <source>
        <strain evidence="3">GSBS06</strain>
    </source>
</reference>
<evidence type="ECO:0000313" key="3">
    <source>
        <dbReference type="EMBL" id="CAE0443921.1"/>
    </source>
</evidence>
<dbReference type="GO" id="GO:0043529">
    <property type="term" value="C:GET complex"/>
    <property type="evidence" value="ECO:0007669"/>
    <property type="project" value="TreeGrafter"/>
</dbReference>
<accession>A0A7S3V0T9</accession>
<protein>
    <recommendedName>
        <fullName evidence="2">ArsA/GET3 Anion-transporting ATPase-like domain-containing protein</fullName>
    </recommendedName>
</protein>
<dbReference type="InterPro" id="IPR025723">
    <property type="entry name" value="ArsA/GET3_ATPase-like"/>
</dbReference>
<dbReference type="GO" id="GO:0016887">
    <property type="term" value="F:ATP hydrolysis activity"/>
    <property type="evidence" value="ECO:0007669"/>
    <property type="project" value="InterPro"/>
</dbReference>